<gene>
    <name evidence="4" type="ORF">ENU96_05800</name>
</gene>
<reference evidence="4" key="1">
    <citation type="journal article" date="2020" name="mSystems">
        <title>Genome- and Community-Level Interaction Insights into Carbon Utilization and Element Cycling Functions of Hydrothermarchaeota in Hydrothermal Sediment.</title>
        <authorList>
            <person name="Zhou Z."/>
            <person name="Liu Y."/>
            <person name="Xu W."/>
            <person name="Pan J."/>
            <person name="Luo Z.H."/>
            <person name="Li M."/>
        </authorList>
    </citation>
    <scope>NUCLEOTIDE SEQUENCE [LARGE SCALE GENOMIC DNA]</scope>
    <source>
        <strain evidence="4">SpSt-716</strain>
    </source>
</reference>
<evidence type="ECO:0000256" key="1">
    <source>
        <dbReference type="ARBA" id="ARBA00022737"/>
    </source>
</evidence>
<comment type="caution">
    <text evidence="4">The sequence shown here is derived from an EMBL/GenBank/DDBJ whole genome shotgun (WGS) entry which is preliminary data.</text>
</comment>
<feature type="repeat" description="NHL" evidence="2">
    <location>
        <begin position="161"/>
        <end position="204"/>
    </location>
</feature>
<evidence type="ECO:0008006" key="5">
    <source>
        <dbReference type="Google" id="ProtNLM"/>
    </source>
</evidence>
<evidence type="ECO:0000256" key="2">
    <source>
        <dbReference type="PROSITE-ProRule" id="PRU00504"/>
    </source>
</evidence>
<dbReference type="EMBL" id="DTEN01000228">
    <property type="protein sequence ID" value="HGI75173.1"/>
    <property type="molecule type" value="Genomic_DNA"/>
</dbReference>
<organism evidence="4">
    <name type="scientific">Candidatus Caldatribacterium californiense</name>
    <dbReference type="NCBI Taxonomy" id="1454726"/>
    <lineage>
        <taxon>Bacteria</taxon>
        <taxon>Pseudomonadati</taxon>
        <taxon>Atribacterota</taxon>
        <taxon>Atribacteria</taxon>
        <taxon>Atribacterales</taxon>
        <taxon>Candidatus Caldatribacteriaceae</taxon>
        <taxon>Candidatus Caldatribacterium</taxon>
    </lineage>
</organism>
<dbReference type="PANTHER" id="PTHR24104">
    <property type="entry name" value="E3 UBIQUITIN-PROTEIN LIGASE NHLRC1-RELATED"/>
    <property type="match status" value="1"/>
</dbReference>
<sequence length="447" mass="50991">MVRRMLPIVLFGFFLTSSALALVFRIDAVFEEVGGETPLLDYPVGIAVDDAGGRVFVSDWGNNRVLVLDKAGKLLREIRDLKSPAGLALDRERGRLFVVEQKGNRVTVFDLETLSPLGSLKTRKTPLSEPRGIWVAQDGTVYVADTGRSRIVAFGVQGEELFAFGREGMGDNEFYQPRGVAHDPKERIWVVDTLHHCVKVFDGKGNYLFRFGEGLNQPRYVGFFGDLAFLSDYRNHRILVYDLQGVLQGVIGEEEKLFSFPEGLWIDGEGKLWVADAGNNRIVRIDLGYLAHPEEYLKTLLAEGKDEEFFRVLGRLSPEVCRRPEIGRLLFEAYRRRGDLEALIAQAEELFLSDEEERSRWKRTLGELYAERGRILAGQGAFEEAKGFLLRSFRYGRLASLFSYFWVTFLSAGGEYLGILLLLVLLGVLLFVYLRLRAERERRWRRW</sequence>
<dbReference type="Pfam" id="PF01436">
    <property type="entry name" value="NHL"/>
    <property type="match status" value="3"/>
</dbReference>
<keyword evidence="1" id="KW-0677">Repeat</keyword>
<dbReference type="InterPro" id="IPR011042">
    <property type="entry name" value="6-blade_b-propeller_TolB-like"/>
</dbReference>
<evidence type="ECO:0000256" key="3">
    <source>
        <dbReference type="SAM" id="Phobius"/>
    </source>
</evidence>
<feature type="repeat" description="NHL" evidence="2">
    <location>
        <begin position="40"/>
        <end position="71"/>
    </location>
</feature>
<dbReference type="InterPro" id="IPR050952">
    <property type="entry name" value="TRIM-NHL_E3_ligases"/>
</dbReference>
<proteinExistence type="predicted"/>
<keyword evidence="3" id="KW-1133">Transmembrane helix</keyword>
<dbReference type="Gene3D" id="2.120.10.30">
    <property type="entry name" value="TolB, C-terminal domain"/>
    <property type="match status" value="2"/>
</dbReference>
<dbReference type="PANTHER" id="PTHR24104:SF25">
    <property type="entry name" value="PROTEIN LIN-41"/>
    <property type="match status" value="1"/>
</dbReference>
<protein>
    <recommendedName>
        <fullName evidence="5">6-bladed beta-propeller</fullName>
    </recommendedName>
</protein>
<dbReference type="GO" id="GO:0043161">
    <property type="term" value="P:proteasome-mediated ubiquitin-dependent protein catabolic process"/>
    <property type="evidence" value="ECO:0007669"/>
    <property type="project" value="TreeGrafter"/>
</dbReference>
<keyword evidence="3" id="KW-0812">Transmembrane</keyword>
<dbReference type="GO" id="GO:0061630">
    <property type="term" value="F:ubiquitin protein ligase activity"/>
    <property type="evidence" value="ECO:0007669"/>
    <property type="project" value="TreeGrafter"/>
</dbReference>
<feature type="transmembrane region" description="Helical" evidence="3">
    <location>
        <begin position="416"/>
        <end position="436"/>
    </location>
</feature>
<evidence type="ECO:0000313" key="4">
    <source>
        <dbReference type="EMBL" id="HGI75173.1"/>
    </source>
</evidence>
<dbReference type="CDD" id="cd05819">
    <property type="entry name" value="NHL"/>
    <property type="match status" value="1"/>
</dbReference>
<dbReference type="PROSITE" id="PS51125">
    <property type="entry name" value="NHL"/>
    <property type="match status" value="2"/>
</dbReference>
<keyword evidence="3" id="KW-0472">Membrane</keyword>
<name>A0A7V3YM34_9BACT</name>
<dbReference type="InterPro" id="IPR001258">
    <property type="entry name" value="NHL_repeat"/>
</dbReference>
<dbReference type="AlphaFoldDB" id="A0A7V3YM34"/>
<dbReference type="GO" id="GO:0000209">
    <property type="term" value="P:protein polyubiquitination"/>
    <property type="evidence" value="ECO:0007669"/>
    <property type="project" value="TreeGrafter"/>
</dbReference>
<dbReference type="SUPFAM" id="SSF101898">
    <property type="entry name" value="NHL repeat"/>
    <property type="match status" value="1"/>
</dbReference>
<accession>A0A7V3YM34</accession>
<dbReference type="GO" id="GO:0008270">
    <property type="term" value="F:zinc ion binding"/>
    <property type="evidence" value="ECO:0007669"/>
    <property type="project" value="UniProtKB-KW"/>
</dbReference>